<comment type="caution">
    <text evidence="2">The sequence shown here is derived from an EMBL/GenBank/DDBJ whole genome shotgun (WGS) entry which is preliminary data.</text>
</comment>
<reference evidence="2" key="1">
    <citation type="submission" date="2017-08" db="EMBL/GenBank/DDBJ databases">
        <authorList>
            <person name="Polle J.E."/>
            <person name="Barry K."/>
            <person name="Cushman J."/>
            <person name="Schmutz J."/>
            <person name="Tran D."/>
            <person name="Hathwaick L.T."/>
            <person name="Yim W.C."/>
            <person name="Jenkins J."/>
            <person name="Mckie-Krisberg Z.M."/>
            <person name="Prochnik S."/>
            <person name="Lindquist E."/>
            <person name="Dockter R.B."/>
            <person name="Adam C."/>
            <person name="Molina H."/>
            <person name="Bunkerborg J."/>
            <person name="Jin E."/>
            <person name="Buchheim M."/>
            <person name="Magnuson J."/>
        </authorList>
    </citation>
    <scope>NUCLEOTIDE SEQUENCE</scope>
    <source>
        <strain evidence="2">CCAP 19/18</strain>
    </source>
</reference>
<protein>
    <recommendedName>
        <fullName evidence="4">Encoded protein</fullName>
    </recommendedName>
</protein>
<feature type="compositionally biased region" description="Low complexity" evidence="1">
    <location>
        <begin position="58"/>
        <end position="71"/>
    </location>
</feature>
<sequence>MNISTCLPHPSLGTSKILRGAHALPHRASPRPSSQQAQVLPTLRPSHSPLPLQRLSTRASAPGQAASSADSSARRRPKRKEELHDPAPIGATGKATTRVKV</sequence>
<name>A0ABQ7H2K4_DUNSA</name>
<proteinExistence type="predicted"/>
<keyword evidence="3" id="KW-1185">Reference proteome</keyword>
<evidence type="ECO:0008006" key="4">
    <source>
        <dbReference type="Google" id="ProtNLM"/>
    </source>
</evidence>
<dbReference type="Proteomes" id="UP000815325">
    <property type="component" value="Unassembled WGS sequence"/>
</dbReference>
<accession>A0ABQ7H2K4</accession>
<organism evidence="2 3">
    <name type="scientific">Dunaliella salina</name>
    <name type="common">Green alga</name>
    <name type="synonym">Protococcus salinus</name>
    <dbReference type="NCBI Taxonomy" id="3046"/>
    <lineage>
        <taxon>Eukaryota</taxon>
        <taxon>Viridiplantae</taxon>
        <taxon>Chlorophyta</taxon>
        <taxon>core chlorophytes</taxon>
        <taxon>Chlorophyceae</taxon>
        <taxon>CS clade</taxon>
        <taxon>Chlamydomonadales</taxon>
        <taxon>Dunaliellaceae</taxon>
        <taxon>Dunaliella</taxon>
    </lineage>
</organism>
<gene>
    <name evidence="2" type="ORF">DUNSADRAFT_14486</name>
</gene>
<feature type="region of interest" description="Disordered" evidence="1">
    <location>
        <begin position="21"/>
        <end position="101"/>
    </location>
</feature>
<evidence type="ECO:0000313" key="3">
    <source>
        <dbReference type="Proteomes" id="UP000815325"/>
    </source>
</evidence>
<evidence type="ECO:0000256" key="1">
    <source>
        <dbReference type="SAM" id="MobiDB-lite"/>
    </source>
</evidence>
<dbReference type="EMBL" id="MU069495">
    <property type="protein sequence ID" value="KAF5841087.1"/>
    <property type="molecule type" value="Genomic_DNA"/>
</dbReference>
<evidence type="ECO:0000313" key="2">
    <source>
        <dbReference type="EMBL" id="KAF5841087.1"/>
    </source>
</evidence>